<dbReference type="Proteomes" id="UP000809789">
    <property type="component" value="Unassembled WGS sequence"/>
</dbReference>
<gene>
    <name evidence="2" type="ORF">KVT40_002415</name>
</gene>
<accession>A0A8K0PI59</accession>
<evidence type="ECO:0000313" key="3">
    <source>
        <dbReference type="Proteomes" id="UP000809789"/>
    </source>
</evidence>
<dbReference type="OrthoDB" id="10444999at2759"/>
<dbReference type="EMBL" id="JAESVG020000002">
    <property type="protein sequence ID" value="KAG8630796.1"/>
    <property type="molecule type" value="Genomic_DNA"/>
</dbReference>
<comment type="caution">
    <text evidence="2">The sequence shown here is derived from an EMBL/GenBank/DDBJ whole genome shotgun (WGS) entry which is preliminary data.</text>
</comment>
<keyword evidence="3" id="KW-1185">Reference proteome</keyword>
<dbReference type="AlphaFoldDB" id="A0A8K0PI59"/>
<evidence type="ECO:0000256" key="1">
    <source>
        <dbReference type="SAM" id="MobiDB-lite"/>
    </source>
</evidence>
<reference evidence="2" key="1">
    <citation type="submission" date="2021-07" db="EMBL/GenBank/DDBJ databases">
        <title>Elsinoe batatas strain:CRI-CJ2 Genome sequencing and assembly.</title>
        <authorList>
            <person name="Huang L."/>
        </authorList>
    </citation>
    <scope>NUCLEOTIDE SEQUENCE</scope>
    <source>
        <strain evidence="2">CRI-CJ2</strain>
    </source>
</reference>
<feature type="region of interest" description="Disordered" evidence="1">
    <location>
        <begin position="280"/>
        <end position="304"/>
    </location>
</feature>
<protein>
    <submittedName>
        <fullName evidence="2">Uncharacterized protein</fullName>
    </submittedName>
</protein>
<feature type="region of interest" description="Disordered" evidence="1">
    <location>
        <begin position="54"/>
        <end position="84"/>
    </location>
</feature>
<feature type="region of interest" description="Disordered" evidence="1">
    <location>
        <begin position="312"/>
        <end position="331"/>
    </location>
</feature>
<name>A0A8K0PI59_9PEZI</name>
<proteinExistence type="predicted"/>
<sequence length="331" mass="37655">MHATTQYGPGQPQHGLCESPSCQNSAVVYMKGGDAWKCASCALVHYEMMVMSRTERKGTMPPPGRLQQSGNRRPRQGTRRPILSPSSAVELITRNFSRKYRTPLRPPLASSVAKKAMHWSGILLHVREYHCERYRQRKTDKDNPPADGLCTYFGGGHCKTAFFYWDVQKRRWLCEKHANPTYLAREKKKRALREKNRNKRPRGKWFCKEHFVNESTIELADKREQNRDKPTASCAWTRGCKVKPTVWNEELGVWHCVDHAKQVGSSTRKAIRGKVMLPATGDMDEDGDDHYAPATKQTGSGTRKRSLVDTLMLHPDSGQSELTATPAKCKE</sequence>
<evidence type="ECO:0000313" key="2">
    <source>
        <dbReference type="EMBL" id="KAG8630796.1"/>
    </source>
</evidence>
<organism evidence="2 3">
    <name type="scientific">Elsinoe batatas</name>
    <dbReference type="NCBI Taxonomy" id="2601811"/>
    <lineage>
        <taxon>Eukaryota</taxon>
        <taxon>Fungi</taxon>
        <taxon>Dikarya</taxon>
        <taxon>Ascomycota</taxon>
        <taxon>Pezizomycotina</taxon>
        <taxon>Dothideomycetes</taxon>
        <taxon>Dothideomycetidae</taxon>
        <taxon>Myriangiales</taxon>
        <taxon>Elsinoaceae</taxon>
        <taxon>Elsinoe</taxon>
    </lineage>
</organism>